<feature type="domain" description="HTH cro/C1-type" evidence="1">
    <location>
        <begin position="25"/>
        <end position="97"/>
    </location>
</feature>
<gene>
    <name evidence="2" type="ORF">GALL_393580</name>
</gene>
<dbReference type="Pfam" id="PF17765">
    <property type="entry name" value="MLTR_LBD"/>
    <property type="match status" value="1"/>
</dbReference>
<dbReference type="GO" id="GO:0003677">
    <property type="term" value="F:DNA binding"/>
    <property type="evidence" value="ECO:0007669"/>
    <property type="project" value="InterPro"/>
</dbReference>
<evidence type="ECO:0000259" key="1">
    <source>
        <dbReference type="SMART" id="SM00530"/>
    </source>
</evidence>
<dbReference type="SUPFAM" id="SSF47413">
    <property type="entry name" value="lambda repressor-like DNA-binding domains"/>
    <property type="match status" value="1"/>
</dbReference>
<sequence>MPMSDAEPQPADPDPALRREHLGAFIRLRRERLQPQSAGLAGTARRRTPGLRREELAQLCGVSATWITWLEQGRPVAASAAMLARLAQALQLSAAERAYLFELAGRLDHAAPGAQPRPVDAVLRSVRHMTCPAYVLDRRWDVVASNPQAAELFLDWGAAGASPPPNLLRFLFLDPAARKLIHDWDARSHRLVAEFRADCGLQIDTPPLRAQVDALAAESADFARCWGRHDVLAREGGERRFRHPRRGELTFEQITLRPALHGDIKLVMLLPQP</sequence>
<dbReference type="AlphaFoldDB" id="A0A1J5Q6D6"/>
<accession>A0A1J5Q6D6</accession>
<dbReference type="EMBL" id="MLJW01001307">
    <property type="protein sequence ID" value="OIQ78928.1"/>
    <property type="molecule type" value="Genomic_DNA"/>
</dbReference>
<proteinExistence type="predicted"/>
<dbReference type="SMART" id="SM00530">
    <property type="entry name" value="HTH_XRE"/>
    <property type="match status" value="1"/>
</dbReference>
<protein>
    <recommendedName>
        <fullName evidence="1">HTH cro/C1-type domain-containing protein</fullName>
    </recommendedName>
</protein>
<evidence type="ECO:0000313" key="2">
    <source>
        <dbReference type="EMBL" id="OIQ78928.1"/>
    </source>
</evidence>
<name>A0A1J5Q6D6_9ZZZZ</name>
<dbReference type="CDD" id="cd00093">
    <property type="entry name" value="HTH_XRE"/>
    <property type="match status" value="1"/>
</dbReference>
<dbReference type="PANTHER" id="PTHR35010:SF2">
    <property type="entry name" value="BLL4672 PROTEIN"/>
    <property type="match status" value="1"/>
</dbReference>
<dbReference type="InterPro" id="IPR010982">
    <property type="entry name" value="Lambda_DNA-bd_dom_sf"/>
</dbReference>
<dbReference type="PANTHER" id="PTHR35010">
    <property type="entry name" value="BLL4672 PROTEIN-RELATED"/>
    <property type="match status" value="1"/>
</dbReference>
<dbReference type="InterPro" id="IPR001387">
    <property type="entry name" value="Cro/C1-type_HTH"/>
</dbReference>
<reference evidence="2" key="1">
    <citation type="submission" date="2016-10" db="EMBL/GenBank/DDBJ databases">
        <title>Sequence of Gallionella enrichment culture.</title>
        <authorList>
            <person name="Poehlein A."/>
            <person name="Muehling M."/>
            <person name="Daniel R."/>
        </authorList>
    </citation>
    <scope>NUCLEOTIDE SEQUENCE</scope>
</reference>
<dbReference type="Gene3D" id="3.30.450.180">
    <property type="match status" value="1"/>
</dbReference>
<dbReference type="Pfam" id="PF13560">
    <property type="entry name" value="HTH_31"/>
    <property type="match status" value="1"/>
</dbReference>
<dbReference type="Gene3D" id="1.10.260.40">
    <property type="entry name" value="lambda repressor-like DNA-binding domains"/>
    <property type="match status" value="1"/>
</dbReference>
<comment type="caution">
    <text evidence="2">The sequence shown here is derived from an EMBL/GenBank/DDBJ whole genome shotgun (WGS) entry which is preliminary data.</text>
</comment>
<dbReference type="InterPro" id="IPR041413">
    <property type="entry name" value="MLTR_LBD"/>
</dbReference>
<organism evidence="2">
    <name type="scientific">mine drainage metagenome</name>
    <dbReference type="NCBI Taxonomy" id="410659"/>
    <lineage>
        <taxon>unclassified sequences</taxon>
        <taxon>metagenomes</taxon>
        <taxon>ecological metagenomes</taxon>
    </lineage>
</organism>